<dbReference type="OrthoDB" id="9773828at2"/>
<dbReference type="GO" id="GO:0005829">
    <property type="term" value="C:cytosol"/>
    <property type="evidence" value="ECO:0007669"/>
    <property type="project" value="TreeGrafter"/>
</dbReference>
<feature type="domain" description="NADP-dependent oxidoreductase" evidence="2">
    <location>
        <begin position="15"/>
        <end position="308"/>
    </location>
</feature>
<comment type="caution">
    <text evidence="3">The sequence shown here is derived from an EMBL/GenBank/DDBJ whole genome shotgun (WGS) entry which is preliminary data.</text>
</comment>
<dbReference type="GO" id="GO:0016491">
    <property type="term" value="F:oxidoreductase activity"/>
    <property type="evidence" value="ECO:0007669"/>
    <property type="project" value="UniProtKB-KW"/>
</dbReference>
<gene>
    <name evidence="3" type="ORF">BAMA_00320</name>
</gene>
<reference evidence="3 4" key="1">
    <citation type="submission" date="2014-06" db="EMBL/GenBank/DDBJ databases">
        <title>Draft genome sequence of Bacillus manliponensis JCM 15802 (MCCC 1A00708).</title>
        <authorList>
            <person name="Lai Q."/>
            <person name="Liu Y."/>
            <person name="Shao Z."/>
        </authorList>
    </citation>
    <scope>NUCLEOTIDE SEQUENCE [LARGE SCALE GENOMIC DNA]</scope>
    <source>
        <strain evidence="3 4">JCM 15802</strain>
    </source>
</reference>
<organism evidence="3 4">
    <name type="scientific">Bacillus manliponensis</name>
    <dbReference type="NCBI Taxonomy" id="574376"/>
    <lineage>
        <taxon>Bacteria</taxon>
        <taxon>Bacillati</taxon>
        <taxon>Bacillota</taxon>
        <taxon>Bacilli</taxon>
        <taxon>Bacillales</taxon>
        <taxon>Bacillaceae</taxon>
        <taxon>Bacillus</taxon>
        <taxon>Bacillus cereus group</taxon>
    </lineage>
</organism>
<dbReference type="InterPro" id="IPR023210">
    <property type="entry name" value="NADP_OxRdtase_dom"/>
</dbReference>
<evidence type="ECO:0000256" key="1">
    <source>
        <dbReference type="ARBA" id="ARBA00023002"/>
    </source>
</evidence>
<dbReference type="PANTHER" id="PTHR43364">
    <property type="entry name" value="NADH-SPECIFIC METHYLGLYOXAL REDUCTASE-RELATED"/>
    <property type="match status" value="1"/>
</dbReference>
<dbReference type="PRINTS" id="PR00069">
    <property type="entry name" value="ALDKETRDTASE"/>
</dbReference>
<protein>
    <submittedName>
        <fullName evidence="3">Oxidoreductase</fullName>
    </submittedName>
</protein>
<name>A0A073K460_9BACI</name>
<evidence type="ECO:0000259" key="2">
    <source>
        <dbReference type="Pfam" id="PF00248"/>
    </source>
</evidence>
<evidence type="ECO:0000313" key="3">
    <source>
        <dbReference type="EMBL" id="KEK21252.1"/>
    </source>
</evidence>
<accession>A0A073K460</accession>
<dbReference type="PANTHER" id="PTHR43364:SF4">
    <property type="entry name" value="NAD(P)-LINKED OXIDOREDUCTASE SUPERFAMILY PROTEIN"/>
    <property type="match status" value="1"/>
</dbReference>
<dbReference type="InterPro" id="IPR036812">
    <property type="entry name" value="NAD(P)_OxRdtase_dom_sf"/>
</dbReference>
<dbReference type="InterPro" id="IPR050523">
    <property type="entry name" value="AKR_Detox_Biosynth"/>
</dbReference>
<dbReference type="Pfam" id="PF00248">
    <property type="entry name" value="Aldo_ket_red"/>
    <property type="match status" value="1"/>
</dbReference>
<dbReference type="STRING" id="574376.BAMA_00320"/>
<proteinExistence type="predicted"/>
<dbReference type="InterPro" id="IPR020471">
    <property type="entry name" value="AKR"/>
</dbReference>
<keyword evidence="1" id="KW-0560">Oxidoreductase</keyword>
<evidence type="ECO:0000313" key="4">
    <source>
        <dbReference type="Proteomes" id="UP000027822"/>
    </source>
</evidence>
<dbReference type="Gene3D" id="3.20.20.100">
    <property type="entry name" value="NADP-dependent oxidoreductase domain"/>
    <property type="match status" value="1"/>
</dbReference>
<dbReference type="AlphaFoldDB" id="A0A073K460"/>
<dbReference type="EMBL" id="JOTN01000001">
    <property type="protein sequence ID" value="KEK21252.1"/>
    <property type="molecule type" value="Genomic_DNA"/>
</dbReference>
<sequence>MNFSRLNKTNIMISEIGFGTNAVGGHNLYANVDEGKGREMIQEALRVGVKFFDTADAYGFGRSEEIVGEALKEKRSDVVIATKGAIERLEDGTNRINNQPSYLRSAVENSLKRLNTDYIDLYYIHFPDVNVKLYEAVGELSRLKEEGKIRAIGISNVNLQQLKEANLYGEVNAVQCAYNMLDRSVEEEILPYCKENDISFIPYGPLAFGILGGKYTKDFTPSEGDWRQSVPLFAPKQYGENIAKVERLKQIAYRKEMSVPNLALSWLLAQNGVNTIIPGGKRPEQIRENVKASEVRLSEADLLEIHNILAVHV</sequence>
<dbReference type="RefSeq" id="WP_034634902.1">
    <property type="nucleotide sequence ID" value="NZ_CBCSJC010000002.1"/>
</dbReference>
<dbReference type="eggNOG" id="COG0667">
    <property type="taxonomic scope" value="Bacteria"/>
</dbReference>
<keyword evidence="4" id="KW-1185">Reference proteome</keyword>
<dbReference type="FunFam" id="3.20.20.100:FF:000004">
    <property type="entry name" value="Oxidoreductase, aldo/keto reductase"/>
    <property type="match status" value="1"/>
</dbReference>
<dbReference type="SUPFAM" id="SSF51430">
    <property type="entry name" value="NAD(P)-linked oxidoreductase"/>
    <property type="match status" value="1"/>
</dbReference>
<dbReference type="Proteomes" id="UP000027822">
    <property type="component" value="Unassembled WGS sequence"/>
</dbReference>